<dbReference type="EMBL" id="MASU01000008">
    <property type="protein sequence ID" value="PXY29642.1"/>
    <property type="molecule type" value="Genomic_DNA"/>
</dbReference>
<dbReference type="AlphaFoldDB" id="A0A318LVS9"/>
<feature type="domain" description="Inositolphosphotransferase Aur1/Ipt1" evidence="7">
    <location>
        <begin position="61"/>
        <end position="242"/>
    </location>
</feature>
<comment type="caution">
    <text evidence="8">The sequence shown here is derived from an EMBL/GenBank/DDBJ whole genome shotgun (WGS) entry which is preliminary data.</text>
</comment>
<feature type="transmembrane region" description="Helical" evidence="5">
    <location>
        <begin position="95"/>
        <end position="112"/>
    </location>
</feature>
<dbReference type="GO" id="GO:0045017">
    <property type="term" value="P:glycerolipid biosynthetic process"/>
    <property type="evidence" value="ECO:0007669"/>
    <property type="project" value="InterPro"/>
</dbReference>
<feature type="transmembrane region" description="Helical" evidence="5">
    <location>
        <begin position="176"/>
        <end position="194"/>
    </location>
</feature>
<dbReference type="PANTHER" id="PTHR31310">
    <property type="match status" value="1"/>
</dbReference>
<sequence>MLTAGSTSSTGLTDGSAAGSLRRARWWAELLLGLGLFGVYLLIKFLPLPANVERAQANGEAILALERLVSLDFELPVNLWLADQGWLRVVANYEYAYTYIVTTLILLVWVFARRPEHYRWVRNSFLWMNLLALGVFWLYPVAPPRMLPDAGFVDTVRLGRTWGSWGSPMVDNANQLAAMPSLHIGWALWVSVVLARIAGGWFVQVLSAVHVLVTFVVIVATGNHYWLDAVGGAVVVWLGIALTGAGRKRADRLTPDEARLLATANGSCGALVLLDTSRGSPPVPEQVKALVMARLAGRPRLRQRPPRPGRRRRRWLEHPRPDWAWHVPVFDVSRPGGTVALYRLVADLAVQPLPGDRPLWRVAVVTGVADDVAALVMLVHPALAGEAGALELTFDLLGGTPVPGAQGRRSTSAPPPPGGLEFTAWCPGEGDPRALSRALGRPVPVLTGPAGDLRFGELPVTAVVPVPLPGEGVSAVALDRGAAPTVGVVAADGEIDRFGAEIRAALGELRLDSRRG</sequence>
<keyword evidence="3 5" id="KW-1133">Transmembrane helix</keyword>
<feature type="transmembrane region" description="Helical" evidence="5">
    <location>
        <begin position="124"/>
        <end position="142"/>
    </location>
</feature>
<dbReference type="GO" id="GO:0016020">
    <property type="term" value="C:membrane"/>
    <property type="evidence" value="ECO:0007669"/>
    <property type="project" value="UniProtKB-SubCell"/>
</dbReference>
<evidence type="ECO:0000256" key="1">
    <source>
        <dbReference type="ARBA" id="ARBA00004141"/>
    </source>
</evidence>
<reference evidence="8 9" key="1">
    <citation type="submission" date="2016-07" db="EMBL/GenBank/DDBJ databases">
        <title>Draft genome sequence of Prauserella sp. YIM 121212, isolated from alkaline soil.</title>
        <authorList>
            <person name="Ruckert C."/>
            <person name="Albersmeier A."/>
            <person name="Jiang C.-L."/>
            <person name="Jiang Y."/>
            <person name="Kalinowski J."/>
            <person name="Schneider O."/>
            <person name="Winkler A."/>
            <person name="Zotchev S.B."/>
        </authorList>
    </citation>
    <scope>NUCLEOTIDE SEQUENCE [LARGE SCALE GENOMIC DNA]</scope>
    <source>
        <strain evidence="8 9">YIM 121212</strain>
    </source>
</reference>
<keyword evidence="2 5" id="KW-0812">Transmembrane</keyword>
<feature type="transmembrane region" description="Helical" evidence="5">
    <location>
        <begin position="201"/>
        <end position="219"/>
    </location>
</feature>
<feature type="transmembrane region" description="Helical" evidence="5">
    <location>
        <begin position="26"/>
        <end position="43"/>
    </location>
</feature>
<proteinExistence type="predicted"/>
<dbReference type="InterPro" id="IPR052185">
    <property type="entry name" value="IPC_Synthase-Related"/>
</dbReference>
<evidence type="ECO:0000256" key="5">
    <source>
        <dbReference type="SAM" id="Phobius"/>
    </source>
</evidence>
<dbReference type="RefSeq" id="WP_245959927.1">
    <property type="nucleotide sequence ID" value="NZ_MASU01000008.1"/>
</dbReference>
<dbReference type="InterPro" id="IPR004255">
    <property type="entry name" value="O-acyltransferase_WSD1_N"/>
</dbReference>
<evidence type="ECO:0000256" key="2">
    <source>
        <dbReference type="ARBA" id="ARBA00022692"/>
    </source>
</evidence>
<feature type="transmembrane region" description="Helical" evidence="5">
    <location>
        <begin position="225"/>
        <end position="245"/>
    </location>
</feature>
<keyword evidence="9" id="KW-1185">Reference proteome</keyword>
<evidence type="ECO:0000256" key="3">
    <source>
        <dbReference type="ARBA" id="ARBA00022989"/>
    </source>
</evidence>
<gene>
    <name evidence="8" type="ORF">BA062_20890</name>
</gene>
<name>A0A318LVS9_9PSEU</name>
<accession>A0A318LVS9</accession>
<dbReference type="Pfam" id="PF14378">
    <property type="entry name" value="PAP2_3"/>
    <property type="match status" value="1"/>
</dbReference>
<comment type="subcellular location">
    <subcellularLocation>
        <location evidence="1">Membrane</location>
        <topology evidence="1">Multi-pass membrane protein</topology>
    </subcellularLocation>
</comment>
<dbReference type="InterPro" id="IPR026841">
    <property type="entry name" value="Aur1/Ipt1"/>
</dbReference>
<evidence type="ECO:0000259" key="6">
    <source>
        <dbReference type="Pfam" id="PF03007"/>
    </source>
</evidence>
<dbReference type="GO" id="GO:0004144">
    <property type="term" value="F:diacylglycerol O-acyltransferase activity"/>
    <property type="evidence" value="ECO:0007669"/>
    <property type="project" value="InterPro"/>
</dbReference>
<dbReference type="CDD" id="cd03386">
    <property type="entry name" value="PAP2_Aur1_like"/>
    <property type="match status" value="1"/>
</dbReference>
<feature type="domain" description="O-acyltransferase WSD1-like N-terminal" evidence="6">
    <location>
        <begin position="269"/>
        <end position="415"/>
    </location>
</feature>
<evidence type="ECO:0000256" key="4">
    <source>
        <dbReference type="ARBA" id="ARBA00023136"/>
    </source>
</evidence>
<evidence type="ECO:0000313" key="8">
    <source>
        <dbReference type="EMBL" id="PXY29642.1"/>
    </source>
</evidence>
<dbReference type="PANTHER" id="PTHR31310:SF7">
    <property type="entry name" value="PA-PHOSPHATASE RELATED-FAMILY PROTEIN DDB_G0268928"/>
    <property type="match status" value="1"/>
</dbReference>
<evidence type="ECO:0000259" key="7">
    <source>
        <dbReference type="Pfam" id="PF14378"/>
    </source>
</evidence>
<dbReference type="Pfam" id="PF03007">
    <property type="entry name" value="WS_DGAT_cat"/>
    <property type="match status" value="1"/>
</dbReference>
<protein>
    <submittedName>
        <fullName evidence="8">Uncharacterized protein</fullName>
    </submittedName>
</protein>
<evidence type="ECO:0000313" key="9">
    <source>
        <dbReference type="Proteomes" id="UP000247892"/>
    </source>
</evidence>
<organism evidence="8 9">
    <name type="scientific">Prauserella flavalba</name>
    <dbReference type="NCBI Taxonomy" id="1477506"/>
    <lineage>
        <taxon>Bacteria</taxon>
        <taxon>Bacillati</taxon>
        <taxon>Actinomycetota</taxon>
        <taxon>Actinomycetes</taxon>
        <taxon>Pseudonocardiales</taxon>
        <taxon>Pseudonocardiaceae</taxon>
        <taxon>Prauserella</taxon>
    </lineage>
</organism>
<dbReference type="Proteomes" id="UP000247892">
    <property type="component" value="Unassembled WGS sequence"/>
</dbReference>
<keyword evidence="4 5" id="KW-0472">Membrane</keyword>